<comment type="caution">
    <text evidence="1">The sequence shown here is derived from an EMBL/GenBank/DDBJ whole genome shotgun (WGS) entry which is preliminary data.</text>
</comment>
<dbReference type="InterPro" id="IPR018697">
    <property type="entry name" value="DUF2199"/>
</dbReference>
<accession>A0A844AJ62</accession>
<protein>
    <submittedName>
        <fullName evidence="1">DUF2199 domain-containing protein</fullName>
    </submittedName>
</protein>
<proteinExistence type="predicted"/>
<name>A0A844AJ62_9RHOB</name>
<dbReference type="Pfam" id="PF09965">
    <property type="entry name" value="DUF2199"/>
    <property type="match status" value="1"/>
</dbReference>
<dbReference type="EMBL" id="WIXK01000001">
    <property type="protein sequence ID" value="MQY41140.1"/>
    <property type="molecule type" value="Genomic_DNA"/>
</dbReference>
<dbReference type="AlphaFoldDB" id="A0A844AJ62"/>
<dbReference type="Proteomes" id="UP000436694">
    <property type="component" value="Unassembled WGS sequence"/>
</dbReference>
<evidence type="ECO:0000313" key="1">
    <source>
        <dbReference type="EMBL" id="MQY41140.1"/>
    </source>
</evidence>
<dbReference type="PROSITE" id="PS51257">
    <property type="entry name" value="PROKAR_LIPOPROTEIN"/>
    <property type="match status" value="1"/>
</dbReference>
<gene>
    <name evidence="1" type="ORF">GG681_00650</name>
</gene>
<sequence length="187" mass="20966">MDLHFARLLNSTRTCRSSGATFSQLLSLSCDRPDICSDELVVQDNSAILSEHGDVLTDDFCRLGSLQFLRATLALPIQDSGGTEFILSTWASVSEEDFDAYLDMLDMQESESYGTRPAWLANAIPLQEGPPPMGRIRVRCDSQYPDYEIMETEHALYNLQARGLSFEELLEMLQAYGHDIPSLIYDA</sequence>
<dbReference type="RefSeq" id="WP_153544068.1">
    <property type="nucleotide sequence ID" value="NZ_WIXK01000001.1"/>
</dbReference>
<keyword evidence="2" id="KW-1185">Reference proteome</keyword>
<evidence type="ECO:0000313" key="2">
    <source>
        <dbReference type="Proteomes" id="UP000436694"/>
    </source>
</evidence>
<reference evidence="1 2" key="1">
    <citation type="submission" date="2019-10" db="EMBL/GenBank/DDBJ databases">
        <title>Epibacterium sp. nov., isolated from seawater.</title>
        <authorList>
            <person name="Zhang X."/>
            <person name="Li N."/>
        </authorList>
    </citation>
    <scope>NUCLEOTIDE SEQUENCE [LARGE SCALE GENOMIC DNA]</scope>
    <source>
        <strain evidence="1 2">SM1969</strain>
    </source>
</reference>
<organism evidence="1 2">
    <name type="scientific">Tritonibacter aquimaris</name>
    <dbReference type="NCBI Taxonomy" id="2663379"/>
    <lineage>
        <taxon>Bacteria</taxon>
        <taxon>Pseudomonadati</taxon>
        <taxon>Pseudomonadota</taxon>
        <taxon>Alphaproteobacteria</taxon>
        <taxon>Rhodobacterales</taxon>
        <taxon>Paracoccaceae</taxon>
        <taxon>Tritonibacter</taxon>
    </lineage>
</organism>